<dbReference type="InterPro" id="IPR017703">
    <property type="entry name" value="YgfZ/GCV_T_CS"/>
</dbReference>
<dbReference type="KEGG" id="mhaq:WC39_11505"/>
<dbReference type="PANTHER" id="PTHR22602:SF0">
    <property type="entry name" value="TRANSFERASE CAF17, MITOCHONDRIAL-RELATED"/>
    <property type="match status" value="1"/>
</dbReference>
<dbReference type="Proteomes" id="UP000254802">
    <property type="component" value="Unassembled WGS sequence"/>
</dbReference>
<reference evidence="2 5" key="1">
    <citation type="submission" date="2018-06" db="EMBL/GenBank/DDBJ databases">
        <authorList>
            <consortium name="Pathogen Informatics"/>
            <person name="Doyle S."/>
        </authorList>
    </citation>
    <scope>NUCLEOTIDE SEQUENCE [LARGE SCALE GENOMIC DNA]</scope>
    <source>
        <strain evidence="2 5">NCTC10638</strain>
    </source>
</reference>
<evidence type="ECO:0000313" key="3">
    <source>
        <dbReference type="EMBL" id="TRB39890.1"/>
    </source>
</evidence>
<dbReference type="STRING" id="75985.WC39_11505"/>
<dbReference type="Proteomes" id="UP000315164">
    <property type="component" value="Unassembled WGS sequence"/>
</dbReference>
<dbReference type="InterPro" id="IPR045179">
    <property type="entry name" value="YgfZ/GcvT"/>
</dbReference>
<dbReference type="RefSeq" id="WP_006249317.1">
    <property type="nucleotide sequence ID" value="NZ_CP011098.1"/>
</dbReference>
<dbReference type="EMBL" id="VAJI01000002">
    <property type="protein sequence ID" value="TRB39890.1"/>
    <property type="molecule type" value="Genomic_DNA"/>
</dbReference>
<protein>
    <submittedName>
        <fullName evidence="4">Folate-binding protein YgfZ</fullName>
    </submittedName>
    <submittedName>
        <fullName evidence="2">tRNA-modifying protein ygfZ</fullName>
    </submittedName>
</protein>
<evidence type="ECO:0000313" key="2">
    <source>
        <dbReference type="EMBL" id="STY60320.1"/>
    </source>
</evidence>
<dbReference type="GeneID" id="67370003"/>
<reference evidence="6 7" key="2">
    <citation type="journal article" date="2019" name="Vet. Microbiol.">
        <title>Genetic characterization of susceptible and multi-drug resistant Mannheimia haemolytica isolated from high-risk stocker calves prior to and after antimicrobial metaphylaxis.</title>
        <authorList>
            <person name="Snyder E.R."/>
            <person name="Alvarez-Narvaez S."/>
            <person name="Credille B.C."/>
        </authorList>
    </citation>
    <scope>NUCLEOTIDE SEQUENCE [LARGE SCALE GENOMIC DNA]</scope>
    <source>
        <strain evidence="4 6">UGA-R5-128-1</strain>
        <strain evidence="3 7">UGA-R7-163-1</strain>
    </source>
</reference>
<evidence type="ECO:0000313" key="6">
    <source>
        <dbReference type="Proteomes" id="UP000315164"/>
    </source>
</evidence>
<dbReference type="Proteomes" id="UP000318394">
    <property type="component" value="Unassembled WGS sequence"/>
</dbReference>
<dbReference type="SUPFAM" id="SSF101790">
    <property type="entry name" value="Aminomethyltransferase beta-barrel domain"/>
    <property type="match status" value="1"/>
</dbReference>
<feature type="domain" description="tRNA-modifying protein YgfZ-like beta-barrel" evidence="1">
    <location>
        <begin position="212"/>
        <end position="279"/>
    </location>
</feature>
<evidence type="ECO:0000313" key="5">
    <source>
        <dbReference type="Proteomes" id="UP000254802"/>
    </source>
</evidence>
<accession>A0A249A3M2</accession>
<dbReference type="InterPro" id="IPR048451">
    <property type="entry name" value="YgfZ_barrel"/>
</dbReference>
<dbReference type="EMBL" id="VAJB01000002">
    <property type="protein sequence ID" value="TRB76023.1"/>
    <property type="molecule type" value="Genomic_DNA"/>
</dbReference>
<dbReference type="SUPFAM" id="SSF103025">
    <property type="entry name" value="Folate-binding domain"/>
    <property type="match status" value="1"/>
</dbReference>
<keyword evidence="7" id="KW-1185">Reference proteome</keyword>
<dbReference type="AlphaFoldDB" id="A0A249A3M2"/>
<sequence>MAMNFKQVSQSYPNLCVPLSQYCLIEIAGVDAEKYLQGQLTCDVAKISVGEHTLTSHCDPKGKMSALLRLYRAENEKFMAIIHRSLLPEALTQLKKYAVFSKVTFTELDTPLYGMAGEAAFAKLSENMTALRLTTGQPRAIVWGEELETTADEQLWTLMDIQDGIPVLLQQNQFELIPQATNLQALESAISFTKGCYIGQETVARAKYRGANKRALFTLAGNFESEISLPEVASAIEMQLGENWRATGTVLTSATDENTLWVQVVLNKDVEPNTKFRANGVALEMVELPYSLAENE</sequence>
<dbReference type="EMBL" id="UGPN01000002">
    <property type="protein sequence ID" value="STY60320.1"/>
    <property type="molecule type" value="Genomic_DNA"/>
</dbReference>
<dbReference type="PANTHER" id="PTHR22602">
    <property type="entry name" value="TRANSFERASE CAF17, MITOCHONDRIAL-RELATED"/>
    <property type="match status" value="1"/>
</dbReference>
<dbReference type="NCBIfam" id="TIGR03317">
    <property type="entry name" value="ygfZ_signature"/>
    <property type="match status" value="1"/>
</dbReference>
<gene>
    <name evidence="2" type="primary">ygfZ</name>
    <name evidence="4" type="ORF">FEA53_01785</name>
    <name evidence="3" type="ORF">FEB89_01790</name>
    <name evidence="2" type="ORF">NCTC10638_01514</name>
</gene>
<dbReference type="Gene3D" id="2.40.30.160">
    <property type="match status" value="1"/>
</dbReference>
<dbReference type="Pfam" id="PF21130">
    <property type="entry name" value="YgfZ_barrel"/>
    <property type="match status" value="1"/>
</dbReference>
<name>A0A249A3M2_MANHA</name>
<dbReference type="KEGG" id="mhay:VK67_11510"/>
<dbReference type="InterPro" id="IPR029043">
    <property type="entry name" value="GcvT/YgfZ_C"/>
</dbReference>
<evidence type="ECO:0000313" key="4">
    <source>
        <dbReference type="EMBL" id="TRB76023.1"/>
    </source>
</evidence>
<evidence type="ECO:0000313" key="7">
    <source>
        <dbReference type="Proteomes" id="UP000318394"/>
    </source>
</evidence>
<proteinExistence type="predicted"/>
<evidence type="ECO:0000259" key="1">
    <source>
        <dbReference type="Pfam" id="PF21130"/>
    </source>
</evidence>
<dbReference type="GO" id="GO:0016226">
    <property type="term" value="P:iron-sulfur cluster assembly"/>
    <property type="evidence" value="ECO:0007669"/>
    <property type="project" value="TreeGrafter"/>
</dbReference>
<organism evidence="4 6">
    <name type="scientific">Mannheimia haemolytica</name>
    <name type="common">Pasteurella haemolytica</name>
    <dbReference type="NCBI Taxonomy" id="75985"/>
    <lineage>
        <taxon>Bacteria</taxon>
        <taxon>Pseudomonadati</taxon>
        <taxon>Pseudomonadota</taxon>
        <taxon>Gammaproteobacteria</taxon>
        <taxon>Pasteurellales</taxon>
        <taxon>Pasteurellaceae</taxon>
        <taxon>Mannheimia</taxon>
    </lineage>
</organism>
<dbReference type="OrthoDB" id="9796287at2"/>
<dbReference type="Gene3D" id="3.30.70.1400">
    <property type="entry name" value="Aminomethyltransferase beta-barrel domains"/>
    <property type="match status" value="1"/>
</dbReference>